<dbReference type="AlphaFoldDB" id="A0A2V1ASZ1"/>
<dbReference type="CDD" id="cd14342">
    <property type="entry name" value="UBA_TAP-C"/>
    <property type="match status" value="1"/>
</dbReference>
<feature type="compositionally biased region" description="Low complexity" evidence="8">
    <location>
        <begin position="15"/>
        <end position="26"/>
    </location>
</feature>
<dbReference type="OrthoDB" id="25872at2759"/>
<dbReference type="InterPro" id="IPR032675">
    <property type="entry name" value="LRR_dom_sf"/>
</dbReference>
<protein>
    <recommendedName>
        <fullName evidence="13">NTF2 domain-containing protein</fullName>
    </recommendedName>
</protein>
<dbReference type="Gene3D" id="1.10.8.10">
    <property type="entry name" value="DNA helicase RuvA subunit, C-terminal domain"/>
    <property type="match status" value="1"/>
</dbReference>
<organism evidence="11 12">
    <name type="scientific">Candidozyma haemuli</name>
    <dbReference type="NCBI Taxonomy" id="45357"/>
    <lineage>
        <taxon>Eukaryota</taxon>
        <taxon>Fungi</taxon>
        <taxon>Dikarya</taxon>
        <taxon>Ascomycota</taxon>
        <taxon>Saccharomycotina</taxon>
        <taxon>Pichiomycetes</taxon>
        <taxon>Metschnikowiaceae</taxon>
        <taxon>Candidozyma</taxon>
    </lineage>
</organism>
<keyword evidence="7" id="KW-0539">Nucleus</keyword>
<evidence type="ECO:0000256" key="3">
    <source>
        <dbReference type="ARBA" id="ARBA00022448"/>
    </source>
</evidence>
<feature type="region of interest" description="Disordered" evidence="8">
    <location>
        <begin position="496"/>
        <end position="540"/>
    </location>
</feature>
<keyword evidence="6" id="KW-0509">mRNA transport</keyword>
<evidence type="ECO:0000256" key="6">
    <source>
        <dbReference type="ARBA" id="ARBA00022816"/>
    </source>
</evidence>
<dbReference type="PROSITE" id="PS51450">
    <property type="entry name" value="LRR"/>
    <property type="match status" value="1"/>
</dbReference>
<keyword evidence="12" id="KW-1185">Reference proteome</keyword>
<gene>
    <name evidence="11" type="ORF">CXQ85_001840</name>
</gene>
<sequence>MSFRGGRGNRGGFGQSNNAFSNNGNGPNNNVEVEIFGWNGASPSECVAFISRKCKVPVTNYSVNTGTGGLRGFVNSQDADQLVNWSGVRFAGSILKITKLNNQGGFGSSPQMGGQAQGGGDNTIETLTMFLKSRYNPEIKLLNLSSVQQDPTLSAKGFFGSISTTSKFFPALMKIAADLKLEVTSADLSNNNLTDLSTISTLAVTFPKLQNLALSNNRLSRVKIFDSWKKKLSALRELILAGNPLLNTTNPNEVNTIKSELLKVFPRLVVLDGEILRNEEILRKNLTLPFERPQAMFFQTTDIQGVSTNFITNFYKLWDGDRQQLMVLYQNESQFSFQVDSSHPRAFDPKDTPDFGYYIPQSRNLTRVSSVKAKMGRLAHGQEQIFKLFTQLPKTQHDLLTKPDDFSMEAHPLPQLNAICITLHGSFQETAPPDNLESVNNSGHGRNRYQAKKSKIPLGRKGFDRTLIVISGPNNSMIVASDLLCIRAEVDSSAFRPDQNAAAQPQPSPSPVPGIGGAGSPAPNASVTPTPPAPGVPTAADLPAEIKANFNAVQQELLVKVLLETKLNIQYGVMLCQQSNWDYQQCITNFKTSASSLPPDAFAR</sequence>
<dbReference type="InterPro" id="IPR005637">
    <property type="entry name" value="TAP_C_dom"/>
</dbReference>
<evidence type="ECO:0000256" key="5">
    <source>
        <dbReference type="ARBA" id="ARBA00022737"/>
    </source>
</evidence>
<dbReference type="VEuPathDB" id="FungiDB:CXQ85_001840"/>
<evidence type="ECO:0000259" key="9">
    <source>
        <dbReference type="PROSITE" id="PS50177"/>
    </source>
</evidence>
<evidence type="ECO:0000259" key="10">
    <source>
        <dbReference type="PROSITE" id="PS51281"/>
    </source>
</evidence>
<dbReference type="Pfam" id="PF03943">
    <property type="entry name" value="TAP_C"/>
    <property type="match status" value="1"/>
</dbReference>
<dbReference type="GO" id="GO:0016973">
    <property type="term" value="P:poly(A)+ mRNA export from nucleus"/>
    <property type="evidence" value="ECO:0007669"/>
    <property type="project" value="TreeGrafter"/>
</dbReference>
<evidence type="ECO:0000256" key="2">
    <source>
        <dbReference type="ARBA" id="ARBA00009285"/>
    </source>
</evidence>
<dbReference type="InterPro" id="IPR002075">
    <property type="entry name" value="NTF2_dom"/>
</dbReference>
<dbReference type="InterPro" id="IPR040736">
    <property type="entry name" value="Mex67_RRM"/>
</dbReference>
<comment type="subcellular location">
    <subcellularLocation>
        <location evidence="1">Nucleus</location>
    </subcellularLocation>
</comment>
<feature type="domain" description="TAP-C" evidence="10">
    <location>
        <begin position="552"/>
        <end position="604"/>
    </location>
</feature>
<keyword evidence="3" id="KW-0813">Transport</keyword>
<dbReference type="GO" id="GO:0005634">
    <property type="term" value="C:nucleus"/>
    <property type="evidence" value="ECO:0007669"/>
    <property type="project" value="UniProtKB-SubCell"/>
</dbReference>
<dbReference type="SMART" id="SM00804">
    <property type="entry name" value="TAP_C"/>
    <property type="match status" value="1"/>
</dbReference>
<dbReference type="InterPro" id="IPR057125">
    <property type="entry name" value="NXF1/2/3/5-like_LRR"/>
</dbReference>
<dbReference type="RefSeq" id="XP_025341001.1">
    <property type="nucleotide sequence ID" value="XM_025485536.1"/>
</dbReference>
<evidence type="ECO:0000256" key="1">
    <source>
        <dbReference type="ARBA" id="ARBA00004123"/>
    </source>
</evidence>
<evidence type="ECO:0008006" key="13">
    <source>
        <dbReference type="Google" id="ProtNLM"/>
    </source>
</evidence>
<dbReference type="Gene3D" id="3.80.10.10">
    <property type="entry name" value="Ribonuclease Inhibitor"/>
    <property type="match status" value="1"/>
</dbReference>
<dbReference type="STRING" id="45357.A0A2V1ASZ1"/>
<dbReference type="SUPFAM" id="SSF52058">
    <property type="entry name" value="L domain-like"/>
    <property type="match status" value="1"/>
</dbReference>
<dbReference type="GeneID" id="37007171"/>
<feature type="compositionally biased region" description="Gly residues" evidence="8">
    <location>
        <begin position="1"/>
        <end position="14"/>
    </location>
</feature>
<dbReference type="InterPro" id="IPR032710">
    <property type="entry name" value="NTF2-like_dom_sf"/>
</dbReference>
<dbReference type="InterPro" id="IPR009060">
    <property type="entry name" value="UBA-like_sf"/>
</dbReference>
<evidence type="ECO:0000256" key="4">
    <source>
        <dbReference type="ARBA" id="ARBA00022614"/>
    </source>
</evidence>
<dbReference type="Pfam" id="PF18444">
    <property type="entry name" value="RRM_9"/>
    <property type="match status" value="1"/>
</dbReference>
<evidence type="ECO:0000256" key="7">
    <source>
        <dbReference type="ARBA" id="ARBA00023242"/>
    </source>
</evidence>
<accession>A0A2V1ASZ1</accession>
<dbReference type="InterPro" id="IPR030217">
    <property type="entry name" value="NXF_fam"/>
</dbReference>
<dbReference type="Pfam" id="PF22602">
    <property type="entry name" value="NXF_NTF2"/>
    <property type="match status" value="1"/>
</dbReference>
<dbReference type="GO" id="GO:0003723">
    <property type="term" value="F:RNA binding"/>
    <property type="evidence" value="ECO:0007669"/>
    <property type="project" value="TreeGrafter"/>
</dbReference>
<feature type="domain" description="NTF2" evidence="9">
    <location>
        <begin position="306"/>
        <end position="486"/>
    </location>
</feature>
<dbReference type="Proteomes" id="UP000244309">
    <property type="component" value="Unassembled WGS sequence"/>
</dbReference>
<name>A0A2V1ASZ1_9ASCO</name>
<dbReference type="Pfam" id="PF24048">
    <property type="entry name" value="LRR_NXF1-5"/>
    <property type="match status" value="1"/>
</dbReference>
<dbReference type="PANTHER" id="PTHR10662:SF22">
    <property type="entry name" value="NUCLEAR RNA EXPORT FACTOR 1"/>
    <property type="match status" value="1"/>
</dbReference>
<dbReference type="EMBL" id="PKFO01000003">
    <property type="protein sequence ID" value="PVH20061.1"/>
    <property type="molecule type" value="Genomic_DNA"/>
</dbReference>
<dbReference type="InterPro" id="IPR001611">
    <property type="entry name" value="Leu-rich_rpt"/>
</dbReference>
<dbReference type="PROSITE" id="PS51281">
    <property type="entry name" value="TAP_C"/>
    <property type="match status" value="1"/>
</dbReference>
<evidence type="ECO:0000256" key="8">
    <source>
        <dbReference type="SAM" id="MobiDB-lite"/>
    </source>
</evidence>
<dbReference type="InterPro" id="IPR018222">
    <property type="entry name" value="Nuclear_transport_factor_2_euk"/>
</dbReference>
<dbReference type="Gene3D" id="3.10.450.50">
    <property type="match status" value="1"/>
</dbReference>
<feature type="region of interest" description="Disordered" evidence="8">
    <location>
        <begin position="1"/>
        <end position="26"/>
    </location>
</feature>
<evidence type="ECO:0000313" key="11">
    <source>
        <dbReference type="EMBL" id="PVH20061.1"/>
    </source>
</evidence>
<keyword evidence="5" id="KW-0677">Repeat</keyword>
<evidence type="ECO:0000313" key="12">
    <source>
        <dbReference type="Proteomes" id="UP000244309"/>
    </source>
</evidence>
<feature type="region of interest" description="Disordered" evidence="8">
    <location>
        <begin position="432"/>
        <end position="451"/>
    </location>
</feature>
<comment type="similarity">
    <text evidence="2">Belongs to the NXF family.</text>
</comment>
<proteinExistence type="inferred from homology"/>
<dbReference type="SUPFAM" id="SSF54427">
    <property type="entry name" value="NTF2-like"/>
    <property type="match status" value="1"/>
</dbReference>
<dbReference type="PANTHER" id="PTHR10662">
    <property type="entry name" value="NUCLEAR RNA EXPORT FACTOR"/>
    <property type="match status" value="1"/>
</dbReference>
<reference evidence="11 12" key="1">
    <citation type="submission" date="2017-12" db="EMBL/GenBank/DDBJ databases">
        <title>Genome Sequence of a Multidrug-Resistant Candida haemulonii Isolate from a Patient with Chronic Leg Ulcers in Israel.</title>
        <authorList>
            <person name="Chow N.A."/>
            <person name="Gade L."/>
            <person name="Batra D."/>
            <person name="Rowe L.A."/>
            <person name="Ben-Ami R."/>
            <person name="Loparev V.N."/>
            <person name="Litvintseva A.P."/>
        </authorList>
    </citation>
    <scope>NUCLEOTIDE SEQUENCE [LARGE SCALE GENOMIC DNA]</scope>
    <source>
        <strain evidence="11 12">B11899</strain>
    </source>
</reference>
<dbReference type="SUPFAM" id="SSF46934">
    <property type="entry name" value="UBA-like"/>
    <property type="match status" value="1"/>
</dbReference>
<dbReference type="PROSITE" id="PS50177">
    <property type="entry name" value="NTF2_DOMAIN"/>
    <property type="match status" value="1"/>
</dbReference>
<comment type="caution">
    <text evidence="11">The sequence shown here is derived from an EMBL/GenBank/DDBJ whole genome shotgun (WGS) entry which is preliminary data.</text>
</comment>
<keyword evidence="4" id="KW-0433">Leucine-rich repeat</keyword>